<sequence length="667" mass="74127">MTIEHFKTDEVILSNINQDTIPRQVVMQGEKDGRSLTVQVTNGGVVEPQTGLNLNLGWKHRTEKDKEGKLIQGLDAFTPINRETGLFRIEYSSSMAQPGTIDAEIQFVTSTSVTKSQPFVITVKQSTVDENAVESESSFTVLQEALTKVSQYDDKIEGLQINKADKNDVTKVEDMVSKMPTATPKETFLNLAALQAKYPNGNTSAMVVLESDGKTGYVYLWDGSAWIKGALYQAQGIAEKSIDNLKIKMSTITPDRTAFVDYAGVNVLNNDSAQNDKVWKRIYSASPTIEMQSANNMCSFDPIILEAGKQYFTTKIRTSTSYILEGSWDPSTNVYSGTYSTLQNYLQTDEFTETTIKPDKDLLLFLSISTALSDEKTAMVFEGSEKPQSFSKYNEFKGIVIKNLVIPTSRQIFVEKNGNGDYTTISEAVSNFKNGDVIYVGVGDFYEKISELEKTVVLVGSGPNLTSLYFDSNDYKAPPLEIAKGRVSNMTIYAKKNEGAEKPSIGYTPYAVHIDWLQSKNEELYFDNCLIKSDWNAGCGIGLRSNFKLQFKNCRFESTDNTNTNGAVFFHDSNNASAYGRGNIEFVDCDMYSTSAIAIMPSSSGIITENNSVYMRFIRTGIYSEINGKENGAVGVGRPIIGDGWRQYNNFYLTEDSWGNNNPLFNN</sequence>
<organism evidence="1 2">
    <name type="scientific">Enterococcus avium</name>
    <name type="common">Streptococcus avium</name>
    <dbReference type="NCBI Taxonomy" id="33945"/>
    <lineage>
        <taxon>Bacteria</taxon>
        <taxon>Bacillati</taxon>
        <taxon>Bacillota</taxon>
        <taxon>Bacilli</taxon>
        <taxon>Lactobacillales</taxon>
        <taxon>Enterococcaceae</taxon>
        <taxon>Enterococcus</taxon>
    </lineage>
</organism>
<dbReference type="RefSeq" id="WP_127978076.1">
    <property type="nucleotide sequence ID" value="NZ_JBPFKW010000279.1"/>
</dbReference>
<dbReference type="AlphaFoldDB" id="A0A437UJ27"/>
<proteinExistence type="predicted"/>
<evidence type="ECO:0000313" key="2">
    <source>
        <dbReference type="Proteomes" id="UP000288388"/>
    </source>
</evidence>
<dbReference type="InterPro" id="IPR012334">
    <property type="entry name" value="Pectin_lyas_fold"/>
</dbReference>
<dbReference type="EMBL" id="RYZS01000001">
    <property type="protein sequence ID" value="RVU93634.1"/>
    <property type="molecule type" value="Genomic_DNA"/>
</dbReference>
<evidence type="ECO:0000313" key="1">
    <source>
        <dbReference type="EMBL" id="RVU93634.1"/>
    </source>
</evidence>
<name>A0A437UJ27_ENTAV</name>
<dbReference type="SUPFAM" id="SSF51126">
    <property type="entry name" value="Pectin lyase-like"/>
    <property type="match status" value="1"/>
</dbReference>
<reference evidence="1 2" key="1">
    <citation type="submission" date="2018-12" db="EMBL/GenBank/DDBJ databases">
        <title>A novel vanA-carrying plasmid in a clinical isolate of Enterococcus avium.</title>
        <authorList>
            <person name="Bernasconi O.J."/>
            <person name="Luzzaro F."/>
            <person name="Endimiani A."/>
        </authorList>
    </citation>
    <scope>NUCLEOTIDE SEQUENCE [LARGE SCALE GENOMIC DNA]</scope>
    <source>
        <strain evidence="1 2">LC0559/18</strain>
    </source>
</reference>
<accession>A0A437UJ27</accession>
<dbReference type="InterPro" id="IPR011050">
    <property type="entry name" value="Pectin_lyase_fold/virulence"/>
</dbReference>
<dbReference type="Gene3D" id="2.160.20.10">
    <property type="entry name" value="Single-stranded right-handed beta-helix, Pectin lyase-like"/>
    <property type="match status" value="1"/>
</dbReference>
<protein>
    <submittedName>
        <fullName evidence="1">Uncharacterized protein</fullName>
    </submittedName>
</protein>
<comment type="caution">
    <text evidence="1">The sequence shown here is derived from an EMBL/GenBank/DDBJ whole genome shotgun (WGS) entry which is preliminary data.</text>
</comment>
<gene>
    <name evidence="1" type="ORF">EK398_01455</name>
</gene>
<dbReference type="Proteomes" id="UP000288388">
    <property type="component" value="Unassembled WGS sequence"/>
</dbReference>